<dbReference type="GeneID" id="19210517"/>
<dbReference type="RefSeq" id="XP_007770079.1">
    <property type="nucleotide sequence ID" value="XM_007771889.1"/>
</dbReference>
<feature type="non-terminal residue" evidence="1">
    <location>
        <position position="51"/>
    </location>
</feature>
<dbReference type="EMBL" id="JH711580">
    <property type="protein sequence ID" value="EIW79716.1"/>
    <property type="molecule type" value="Genomic_DNA"/>
</dbReference>
<sequence>MSDVGVVVATRALSRRGGVPPMPLVPRPTSCPPVGPARYLAGNLTGFPSLI</sequence>
<reference evidence="2" key="1">
    <citation type="journal article" date="2012" name="Science">
        <title>The Paleozoic origin of enzymatic lignin decomposition reconstructed from 31 fungal genomes.</title>
        <authorList>
            <person name="Floudas D."/>
            <person name="Binder M."/>
            <person name="Riley R."/>
            <person name="Barry K."/>
            <person name="Blanchette R.A."/>
            <person name="Henrissat B."/>
            <person name="Martinez A.T."/>
            <person name="Otillar R."/>
            <person name="Spatafora J.W."/>
            <person name="Yadav J.S."/>
            <person name="Aerts A."/>
            <person name="Benoit I."/>
            <person name="Boyd A."/>
            <person name="Carlson A."/>
            <person name="Copeland A."/>
            <person name="Coutinho P.M."/>
            <person name="de Vries R.P."/>
            <person name="Ferreira P."/>
            <person name="Findley K."/>
            <person name="Foster B."/>
            <person name="Gaskell J."/>
            <person name="Glotzer D."/>
            <person name="Gorecki P."/>
            <person name="Heitman J."/>
            <person name="Hesse C."/>
            <person name="Hori C."/>
            <person name="Igarashi K."/>
            <person name="Jurgens J.A."/>
            <person name="Kallen N."/>
            <person name="Kersten P."/>
            <person name="Kohler A."/>
            <person name="Kuees U."/>
            <person name="Kumar T.K.A."/>
            <person name="Kuo A."/>
            <person name="LaButti K."/>
            <person name="Larrondo L.F."/>
            <person name="Lindquist E."/>
            <person name="Ling A."/>
            <person name="Lombard V."/>
            <person name="Lucas S."/>
            <person name="Lundell T."/>
            <person name="Martin R."/>
            <person name="McLaughlin D.J."/>
            <person name="Morgenstern I."/>
            <person name="Morin E."/>
            <person name="Murat C."/>
            <person name="Nagy L.G."/>
            <person name="Nolan M."/>
            <person name="Ohm R.A."/>
            <person name="Patyshakuliyeva A."/>
            <person name="Rokas A."/>
            <person name="Ruiz-Duenas F.J."/>
            <person name="Sabat G."/>
            <person name="Salamov A."/>
            <person name="Samejima M."/>
            <person name="Schmutz J."/>
            <person name="Slot J.C."/>
            <person name="St John F."/>
            <person name="Stenlid J."/>
            <person name="Sun H."/>
            <person name="Sun S."/>
            <person name="Syed K."/>
            <person name="Tsang A."/>
            <person name="Wiebenga A."/>
            <person name="Young D."/>
            <person name="Pisabarro A."/>
            <person name="Eastwood D.C."/>
            <person name="Martin F."/>
            <person name="Cullen D."/>
            <person name="Grigoriev I.V."/>
            <person name="Hibbett D.S."/>
        </authorList>
    </citation>
    <scope>NUCLEOTIDE SEQUENCE [LARGE SCALE GENOMIC DNA]</scope>
    <source>
        <strain evidence="2">RWD-64-598 SS2</strain>
    </source>
</reference>
<proteinExistence type="predicted"/>
<dbReference type="KEGG" id="cput:CONPUDRAFT_83043"/>
<dbReference type="Proteomes" id="UP000053558">
    <property type="component" value="Unassembled WGS sequence"/>
</dbReference>
<name>A0A5M3MKX8_CONPW</name>
<accession>A0A5M3MKX8</accession>
<gene>
    <name evidence="1" type="ORF">CONPUDRAFT_83043</name>
</gene>
<evidence type="ECO:0000313" key="2">
    <source>
        <dbReference type="Proteomes" id="UP000053558"/>
    </source>
</evidence>
<protein>
    <submittedName>
        <fullName evidence="1">Uncharacterized protein</fullName>
    </submittedName>
</protein>
<organism evidence="1 2">
    <name type="scientific">Coniophora puteana (strain RWD-64-598)</name>
    <name type="common">Brown rot fungus</name>
    <dbReference type="NCBI Taxonomy" id="741705"/>
    <lineage>
        <taxon>Eukaryota</taxon>
        <taxon>Fungi</taxon>
        <taxon>Dikarya</taxon>
        <taxon>Basidiomycota</taxon>
        <taxon>Agaricomycotina</taxon>
        <taxon>Agaricomycetes</taxon>
        <taxon>Agaricomycetidae</taxon>
        <taxon>Boletales</taxon>
        <taxon>Coniophorineae</taxon>
        <taxon>Coniophoraceae</taxon>
        <taxon>Coniophora</taxon>
    </lineage>
</organism>
<evidence type="ECO:0000313" key="1">
    <source>
        <dbReference type="EMBL" id="EIW79716.1"/>
    </source>
</evidence>
<comment type="caution">
    <text evidence="1">The sequence shown here is derived from an EMBL/GenBank/DDBJ whole genome shotgun (WGS) entry which is preliminary data.</text>
</comment>
<keyword evidence="2" id="KW-1185">Reference proteome</keyword>
<dbReference type="AlphaFoldDB" id="A0A5M3MKX8"/>